<evidence type="ECO:0000313" key="1">
    <source>
        <dbReference type="EMBL" id="PRQ07551.1"/>
    </source>
</evidence>
<evidence type="ECO:0000313" key="2">
    <source>
        <dbReference type="Proteomes" id="UP000238823"/>
    </source>
</evidence>
<name>A0A2S9YR25_9BACT</name>
<proteinExistence type="predicted"/>
<dbReference type="EMBL" id="PVNL01000052">
    <property type="protein sequence ID" value="PRQ07551.1"/>
    <property type="molecule type" value="Genomic_DNA"/>
</dbReference>
<sequence length="472" mass="51570">MPVLDAHRFSAEPWWTDSGCRQRVDTLTREAINGSQRPFQVLTCTPGGVHLGAVTHSFMQMIEHAGLVGVRRAGRSMLRWLIVERGRCPSVDEMADALSARGVEVVRRPAPSSADRCIADGRQALLSAAATLDLEDDPIVLLLDDDLAFDALYSGPDGVELGAPWPWLPAIWSFHAAHPEIDVALGGVTGAPPLPASSTLSTNLFDLEAARHAWPTSSTAARWSEIDHYYDLSPVRTIRDPYPMLGLALEGSALLDALMIHGTLARPLVATPTTLARTRPVPIVRGGNTIVFDRAWLKLPHPRAQLGGLRPRRADTIWAQAAASVHGCRLGQFPLPLRHLRDETGWTAQSASRWRERLVADLVGVGLYRGIERWRARASWPRADLLMRAANEVLETCEVRRREVSKAVHEAGRRCAGLLDWRPELEAVAVAINEGLTAITALDFGRDAIVSLLADLSDSLTMPPGPAQEDRA</sequence>
<reference evidence="1 2" key="1">
    <citation type="submission" date="2018-03" db="EMBL/GenBank/DDBJ databases">
        <title>Draft Genome Sequences of the Obligatory Marine Myxobacteria Enhygromyxa salina SWB007.</title>
        <authorList>
            <person name="Poehlein A."/>
            <person name="Moghaddam J.A."/>
            <person name="Harms H."/>
            <person name="Alanjari M."/>
            <person name="Koenig G.M."/>
            <person name="Daniel R."/>
            <person name="Schaeberle T.F."/>
        </authorList>
    </citation>
    <scope>NUCLEOTIDE SEQUENCE [LARGE SCALE GENOMIC DNA]</scope>
    <source>
        <strain evidence="1 2">SWB007</strain>
    </source>
</reference>
<protein>
    <submittedName>
        <fullName evidence="1">Uncharacterized protein</fullName>
    </submittedName>
</protein>
<organism evidence="1 2">
    <name type="scientific">Enhygromyxa salina</name>
    <dbReference type="NCBI Taxonomy" id="215803"/>
    <lineage>
        <taxon>Bacteria</taxon>
        <taxon>Pseudomonadati</taxon>
        <taxon>Myxococcota</taxon>
        <taxon>Polyangia</taxon>
        <taxon>Nannocystales</taxon>
        <taxon>Nannocystaceae</taxon>
        <taxon>Enhygromyxa</taxon>
    </lineage>
</organism>
<accession>A0A2S9YR25</accession>
<gene>
    <name evidence="1" type="ORF">ENSA7_27710</name>
</gene>
<dbReference type="Proteomes" id="UP000238823">
    <property type="component" value="Unassembled WGS sequence"/>
</dbReference>
<dbReference type="AlphaFoldDB" id="A0A2S9YR25"/>
<comment type="caution">
    <text evidence="1">The sequence shown here is derived from an EMBL/GenBank/DDBJ whole genome shotgun (WGS) entry which is preliminary data.</text>
</comment>